<dbReference type="SUPFAM" id="SSF50129">
    <property type="entry name" value="GroES-like"/>
    <property type="match status" value="1"/>
</dbReference>
<organism evidence="3 4">
    <name type="scientific">Euzebya pacifica</name>
    <dbReference type="NCBI Taxonomy" id="1608957"/>
    <lineage>
        <taxon>Bacteria</taxon>
        <taxon>Bacillati</taxon>
        <taxon>Actinomycetota</taxon>
        <taxon>Nitriliruptoria</taxon>
        <taxon>Euzebyales</taxon>
    </lineage>
</organism>
<reference evidence="3 4" key="1">
    <citation type="submission" date="2018-09" db="EMBL/GenBank/DDBJ databases">
        <title>Complete genome sequence of Euzebya sp. DY32-46 isolated from seawater of Pacific Ocean.</title>
        <authorList>
            <person name="Xu L."/>
            <person name="Wu Y.-H."/>
            <person name="Xu X.-W."/>
        </authorList>
    </citation>
    <scope>NUCLEOTIDE SEQUENCE [LARGE SCALE GENOMIC DNA]</scope>
    <source>
        <strain evidence="3 4">DY32-46</strain>
    </source>
</reference>
<dbReference type="InterPro" id="IPR011032">
    <property type="entry name" value="GroES-like_sf"/>
</dbReference>
<sequence>MKAMAQTEYGDPEVLTLTDVDDPTPGPDTVVIDVKAAGVNPVDWKLVAGYLQGAFPHFLPLVPGWDVAGVVSAVGPAVQEYVVGDEVIGYVRHDHMAANGAYAEKVSAHPRHLAPKPTSVDMAAASALPLAGLTALQSLRLAGVGEGDTVLVHAAAGGVGSFAVQIAVDLGATVIGTASESNHEYLRSLGATPVTYGDGLVERVREIAPDGITASVDYVGTSEAIEASAELIADRSRSTSNVDPTAITEAGGRYCFVRPQADDLAHLAMLVDKGVLAIEVQQTFPLADAVKALRTNMEGHVRGKLALTVD</sequence>
<dbReference type="EMBL" id="CP031165">
    <property type="protein sequence ID" value="AXV04910.1"/>
    <property type="molecule type" value="Genomic_DNA"/>
</dbReference>
<dbReference type="SUPFAM" id="SSF51735">
    <property type="entry name" value="NAD(P)-binding Rossmann-fold domains"/>
    <property type="match status" value="1"/>
</dbReference>
<dbReference type="SMART" id="SM00829">
    <property type="entry name" value="PKS_ER"/>
    <property type="match status" value="1"/>
</dbReference>
<name>A0A346XRR3_9ACTN</name>
<keyword evidence="4" id="KW-1185">Reference proteome</keyword>
<feature type="domain" description="Enoyl reductase (ER)" evidence="2">
    <location>
        <begin position="10"/>
        <end position="307"/>
    </location>
</feature>
<evidence type="ECO:0000313" key="3">
    <source>
        <dbReference type="EMBL" id="AXV04910.1"/>
    </source>
</evidence>
<dbReference type="OrthoDB" id="3727682at2"/>
<evidence type="ECO:0000256" key="1">
    <source>
        <dbReference type="SAM" id="MobiDB-lite"/>
    </source>
</evidence>
<dbReference type="Gene3D" id="3.90.180.10">
    <property type="entry name" value="Medium-chain alcohol dehydrogenases, catalytic domain"/>
    <property type="match status" value="1"/>
</dbReference>
<dbReference type="Gene3D" id="3.40.50.720">
    <property type="entry name" value="NAD(P)-binding Rossmann-like Domain"/>
    <property type="match status" value="1"/>
</dbReference>
<dbReference type="RefSeq" id="WP_114589789.1">
    <property type="nucleotide sequence ID" value="NZ_CP031165.1"/>
</dbReference>
<dbReference type="InterPro" id="IPR013149">
    <property type="entry name" value="ADH-like_C"/>
</dbReference>
<dbReference type="CDD" id="cd05289">
    <property type="entry name" value="MDR_like_2"/>
    <property type="match status" value="1"/>
</dbReference>
<dbReference type="Proteomes" id="UP000264006">
    <property type="component" value="Chromosome"/>
</dbReference>
<evidence type="ECO:0000313" key="4">
    <source>
        <dbReference type="Proteomes" id="UP000264006"/>
    </source>
</evidence>
<dbReference type="GO" id="GO:0016491">
    <property type="term" value="F:oxidoreductase activity"/>
    <property type="evidence" value="ECO:0007669"/>
    <property type="project" value="InterPro"/>
</dbReference>
<dbReference type="AlphaFoldDB" id="A0A346XRR3"/>
<dbReference type="InterPro" id="IPR013154">
    <property type="entry name" value="ADH-like_N"/>
</dbReference>
<dbReference type="Pfam" id="PF08240">
    <property type="entry name" value="ADH_N"/>
    <property type="match status" value="1"/>
</dbReference>
<dbReference type="PANTHER" id="PTHR11695:SF294">
    <property type="entry name" value="RETICULON-4-INTERACTING PROTEIN 1, MITOCHONDRIAL"/>
    <property type="match status" value="1"/>
</dbReference>
<dbReference type="KEGG" id="euz:DVS28_a0202"/>
<dbReference type="PANTHER" id="PTHR11695">
    <property type="entry name" value="ALCOHOL DEHYDROGENASE RELATED"/>
    <property type="match status" value="1"/>
</dbReference>
<feature type="region of interest" description="Disordered" evidence="1">
    <location>
        <begin position="1"/>
        <end position="22"/>
    </location>
</feature>
<dbReference type="InterPro" id="IPR020843">
    <property type="entry name" value="ER"/>
</dbReference>
<proteinExistence type="predicted"/>
<dbReference type="InterPro" id="IPR050700">
    <property type="entry name" value="YIM1/Zinc_Alcohol_DH_Fams"/>
</dbReference>
<dbReference type="InterPro" id="IPR036291">
    <property type="entry name" value="NAD(P)-bd_dom_sf"/>
</dbReference>
<evidence type="ECO:0000259" key="2">
    <source>
        <dbReference type="SMART" id="SM00829"/>
    </source>
</evidence>
<protein>
    <submittedName>
        <fullName evidence="3">Zinc-containing alcohol dehydrogenase</fullName>
    </submittedName>
</protein>
<dbReference type="Pfam" id="PF00107">
    <property type="entry name" value="ADH_zinc_N"/>
    <property type="match status" value="1"/>
</dbReference>
<accession>A0A346XRR3</accession>
<gene>
    <name evidence="3" type="ORF">DVS28_a0202</name>
</gene>